<gene>
    <name evidence="2" type="ORF">IEO21_10739</name>
</gene>
<dbReference type="Proteomes" id="UP000639403">
    <property type="component" value="Unassembled WGS sequence"/>
</dbReference>
<protein>
    <submittedName>
        <fullName evidence="2">Uncharacterized protein</fullName>
    </submittedName>
</protein>
<feature type="region of interest" description="Disordered" evidence="1">
    <location>
        <begin position="1"/>
        <end position="73"/>
    </location>
</feature>
<reference evidence="2" key="2">
    <citation type="journal article" name="Front. Microbiol.">
        <title>Degradative Capacity of Two Strains of Rhodonia placenta: From Phenotype to Genotype.</title>
        <authorList>
            <person name="Kolle M."/>
            <person name="Horta M.A.C."/>
            <person name="Nowrousian M."/>
            <person name="Ohm R.A."/>
            <person name="Benz J.P."/>
            <person name="Pilgard A."/>
        </authorList>
    </citation>
    <scope>NUCLEOTIDE SEQUENCE</scope>
    <source>
        <strain evidence="2">FPRL280</strain>
    </source>
</reference>
<evidence type="ECO:0000313" key="3">
    <source>
        <dbReference type="Proteomes" id="UP000639403"/>
    </source>
</evidence>
<comment type="caution">
    <text evidence="2">The sequence shown here is derived from an EMBL/GenBank/DDBJ whole genome shotgun (WGS) entry which is preliminary data.</text>
</comment>
<evidence type="ECO:0000256" key="1">
    <source>
        <dbReference type="SAM" id="MobiDB-lite"/>
    </source>
</evidence>
<reference evidence="2" key="1">
    <citation type="submission" date="2020-11" db="EMBL/GenBank/DDBJ databases">
        <authorList>
            <person name="Koelle M."/>
            <person name="Horta M.A.C."/>
            <person name="Nowrousian M."/>
            <person name="Ohm R.A."/>
            <person name="Benz P."/>
            <person name="Pilgard A."/>
        </authorList>
    </citation>
    <scope>NUCLEOTIDE SEQUENCE</scope>
    <source>
        <strain evidence="2">FPRL280</strain>
    </source>
</reference>
<dbReference type="EMBL" id="JADOXO010001053">
    <property type="protein sequence ID" value="KAF9798357.1"/>
    <property type="molecule type" value="Genomic_DNA"/>
</dbReference>
<feature type="compositionally biased region" description="Basic residues" evidence="1">
    <location>
        <begin position="22"/>
        <end position="34"/>
    </location>
</feature>
<proteinExistence type="predicted"/>
<feature type="compositionally biased region" description="Basic and acidic residues" evidence="1">
    <location>
        <begin position="1"/>
        <end position="17"/>
    </location>
</feature>
<name>A0A8H7NS67_9APHY</name>
<organism evidence="2 3">
    <name type="scientific">Rhodonia placenta</name>
    <dbReference type="NCBI Taxonomy" id="104341"/>
    <lineage>
        <taxon>Eukaryota</taxon>
        <taxon>Fungi</taxon>
        <taxon>Dikarya</taxon>
        <taxon>Basidiomycota</taxon>
        <taxon>Agaricomycotina</taxon>
        <taxon>Agaricomycetes</taxon>
        <taxon>Polyporales</taxon>
        <taxon>Adustoporiaceae</taxon>
        <taxon>Rhodonia</taxon>
    </lineage>
</organism>
<evidence type="ECO:0000313" key="2">
    <source>
        <dbReference type="EMBL" id="KAF9798357.1"/>
    </source>
</evidence>
<sequence>MFHHGESGTNAESERTDPALQYRRHPQQRRKHLGSSHATDADRRPCRENSVYSHGHRSGGCDRWVGLATRAQP</sequence>
<dbReference type="AlphaFoldDB" id="A0A8H7NS67"/>
<accession>A0A8H7NS67</accession>